<proteinExistence type="predicted"/>
<keyword evidence="4" id="KW-0997">Cell inner membrane</keyword>
<dbReference type="STRING" id="29367.CLPUN_23870"/>
<keyword evidence="3" id="KW-1003">Cell membrane</keyword>
<feature type="transmembrane region" description="Helical" evidence="8">
    <location>
        <begin position="199"/>
        <end position="218"/>
    </location>
</feature>
<evidence type="ECO:0000256" key="4">
    <source>
        <dbReference type="ARBA" id="ARBA00022519"/>
    </source>
</evidence>
<keyword evidence="7 8" id="KW-0472">Membrane</keyword>
<feature type="transmembrane region" description="Helical" evidence="8">
    <location>
        <begin position="358"/>
        <end position="378"/>
    </location>
</feature>
<feature type="transmembrane region" description="Helical" evidence="8">
    <location>
        <begin position="96"/>
        <end position="114"/>
    </location>
</feature>
<evidence type="ECO:0000256" key="6">
    <source>
        <dbReference type="ARBA" id="ARBA00022989"/>
    </source>
</evidence>
<dbReference type="GO" id="GO:0015528">
    <property type="term" value="F:lactose:proton symporter activity"/>
    <property type="evidence" value="ECO:0007669"/>
    <property type="project" value="TreeGrafter"/>
</dbReference>
<dbReference type="Gene3D" id="1.20.1250.20">
    <property type="entry name" value="MFS general substrate transporter like domains"/>
    <property type="match status" value="2"/>
</dbReference>
<evidence type="ECO:0000256" key="1">
    <source>
        <dbReference type="ARBA" id="ARBA00004429"/>
    </source>
</evidence>
<feature type="transmembrane region" description="Helical" evidence="8">
    <location>
        <begin position="238"/>
        <end position="258"/>
    </location>
</feature>
<keyword evidence="5 8" id="KW-0812">Transmembrane</keyword>
<feature type="transmembrane region" description="Helical" evidence="8">
    <location>
        <begin position="298"/>
        <end position="315"/>
    </location>
</feature>
<organism evidence="10 11">
    <name type="scientific">Clostridium puniceum</name>
    <dbReference type="NCBI Taxonomy" id="29367"/>
    <lineage>
        <taxon>Bacteria</taxon>
        <taxon>Bacillati</taxon>
        <taxon>Bacillota</taxon>
        <taxon>Clostridia</taxon>
        <taxon>Eubacteriales</taxon>
        <taxon>Clostridiaceae</taxon>
        <taxon>Clostridium</taxon>
    </lineage>
</organism>
<feature type="transmembrane region" description="Helical" evidence="8">
    <location>
        <begin position="42"/>
        <end position="61"/>
    </location>
</feature>
<evidence type="ECO:0000259" key="9">
    <source>
        <dbReference type="Pfam" id="PF12832"/>
    </source>
</evidence>
<keyword evidence="11" id="KW-1185">Reference proteome</keyword>
<evidence type="ECO:0000313" key="10">
    <source>
        <dbReference type="EMBL" id="OOM77270.1"/>
    </source>
</evidence>
<evidence type="ECO:0000256" key="5">
    <source>
        <dbReference type="ARBA" id="ARBA00022692"/>
    </source>
</evidence>
<comment type="subcellular location">
    <subcellularLocation>
        <location evidence="1">Cell inner membrane</location>
        <topology evidence="1">Multi-pass membrane protein</topology>
    </subcellularLocation>
</comment>
<name>A0A1S8THK5_9CLOT</name>
<dbReference type="PANTHER" id="PTHR23522">
    <property type="entry name" value="BLL5896 PROTEIN"/>
    <property type="match status" value="1"/>
</dbReference>
<evidence type="ECO:0000256" key="8">
    <source>
        <dbReference type="SAM" id="Phobius"/>
    </source>
</evidence>
<feature type="transmembrane region" description="Helical" evidence="8">
    <location>
        <begin position="327"/>
        <end position="346"/>
    </location>
</feature>
<dbReference type="SUPFAM" id="SSF103473">
    <property type="entry name" value="MFS general substrate transporter"/>
    <property type="match status" value="1"/>
</dbReference>
<dbReference type="RefSeq" id="WP_077847516.1">
    <property type="nucleotide sequence ID" value="NZ_LZZM01000153.1"/>
</dbReference>
<dbReference type="EMBL" id="LZZM01000153">
    <property type="protein sequence ID" value="OOM77270.1"/>
    <property type="molecule type" value="Genomic_DNA"/>
</dbReference>
<sequence>MKDKVKFYYSLATFIHYGVISIVTTFYVPYLNQTVGLSLSQVSKVVSIGALFAILSQQFLVGKFSVNESKKKFIVIHLCGLICMIIFLMFVNENIICLFAVLYGVIIQTVGTIYDVYIEGLCVKQRMEYSQIRKWGSIGFGVIVLLSGTIISQYGFKAIHILGIIMAFIVVFIIITKFKNIEAKSKRNKIKLSYILKNKNSIILGFTSILIIGVYNAIEFAYSTYLIEITGSTTLANYIYSKSIFFRVFVEFISFMLVGRFLRGKNPKKYLIIAFLIAAARILLFSTGYIPLIVLGDQLHGLMYACYLTFLFKYIREVVKDELVAGTYAFVTVLGSAGANFVYPQIFSTIQGKFGYTIMYLVGFFIILISSLIAAKILPNSKQEIKAQ</sequence>
<dbReference type="InterPro" id="IPR036259">
    <property type="entry name" value="MFS_trans_sf"/>
</dbReference>
<comment type="caution">
    <text evidence="10">The sequence shown here is derived from an EMBL/GenBank/DDBJ whole genome shotgun (WGS) entry which is preliminary data.</text>
</comment>
<keyword evidence="6 8" id="KW-1133">Transmembrane helix</keyword>
<evidence type="ECO:0000256" key="2">
    <source>
        <dbReference type="ARBA" id="ARBA00022448"/>
    </source>
</evidence>
<feature type="transmembrane region" description="Helical" evidence="8">
    <location>
        <begin position="73"/>
        <end position="90"/>
    </location>
</feature>
<reference evidence="10 11" key="1">
    <citation type="submission" date="2016-05" db="EMBL/GenBank/DDBJ databases">
        <title>Microbial solvent formation.</title>
        <authorList>
            <person name="Poehlein A."/>
            <person name="Montoya Solano J.D."/>
            <person name="Flitsch S."/>
            <person name="Krabben P."/>
            <person name="Duerre P."/>
            <person name="Daniel R."/>
        </authorList>
    </citation>
    <scope>NUCLEOTIDE SEQUENCE [LARGE SCALE GENOMIC DNA]</scope>
    <source>
        <strain evidence="10 11">DSM 2619</strain>
    </source>
</reference>
<feature type="transmembrane region" description="Helical" evidence="8">
    <location>
        <begin position="7"/>
        <end position="30"/>
    </location>
</feature>
<dbReference type="PANTHER" id="PTHR23522:SF10">
    <property type="entry name" value="3-PHENYLPROPIONIC ACID TRANSPORTER-RELATED"/>
    <property type="match status" value="1"/>
</dbReference>
<protein>
    <submittedName>
        <fullName evidence="10">Galactoside permease</fullName>
    </submittedName>
</protein>
<evidence type="ECO:0000256" key="3">
    <source>
        <dbReference type="ARBA" id="ARBA00022475"/>
    </source>
</evidence>
<gene>
    <name evidence="10" type="ORF">CLPUN_23870</name>
</gene>
<dbReference type="AlphaFoldDB" id="A0A1S8THK5"/>
<dbReference type="Pfam" id="PF12832">
    <property type="entry name" value="MFS_1_like"/>
    <property type="match status" value="1"/>
</dbReference>
<dbReference type="Proteomes" id="UP000190890">
    <property type="component" value="Unassembled WGS sequence"/>
</dbReference>
<feature type="transmembrane region" description="Helical" evidence="8">
    <location>
        <begin position="270"/>
        <end position="292"/>
    </location>
</feature>
<dbReference type="InterPro" id="IPR024989">
    <property type="entry name" value="MFS_assoc_dom"/>
</dbReference>
<dbReference type="GO" id="GO:0030395">
    <property type="term" value="F:lactose binding"/>
    <property type="evidence" value="ECO:0007669"/>
    <property type="project" value="TreeGrafter"/>
</dbReference>
<dbReference type="GO" id="GO:0005886">
    <property type="term" value="C:plasma membrane"/>
    <property type="evidence" value="ECO:0007669"/>
    <property type="project" value="UniProtKB-SubCell"/>
</dbReference>
<evidence type="ECO:0000313" key="11">
    <source>
        <dbReference type="Proteomes" id="UP000190890"/>
    </source>
</evidence>
<feature type="domain" description="Major facilitator superfamily associated" evidence="9">
    <location>
        <begin position="9"/>
        <end position="336"/>
    </location>
</feature>
<accession>A0A1S8THK5</accession>
<feature type="transmembrane region" description="Helical" evidence="8">
    <location>
        <begin position="158"/>
        <end position="178"/>
    </location>
</feature>
<feature type="transmembrane region" description="Helical" evidence="8">
    <location>
        <begin position="135"/>
        <end position="152"/>
    </location>
</feature>
<keyword evidence="2" id="KW-0813">Transport</keyword>
<dbReference type="OrthoDB" id="1650886at2"/>
<evidence type="ECO:0000256" key="7">
    <source>
        <dbReference type="ARBA" id="ARBA00023136"/>
    </source>
</evidence>